<protein>
    <submittedName>
        <fullName evidence="2">tRNA (Adenine(22)-N(1))-methyltransferase</fullName>
    </submittedName>
</protein>
<dbReference type="Gene3D" id="3.40.50.150">
    <property type="entry name" value="Vaccinia Virus protein VP39"/>
    <property type="match status" value="1"/>
</dbReference>
<sequence length="239" mass="26628">MIVNELKLSKRLQTVAEYITKGAVVADIGSDHAYLPCYCVLNRLASAAIAGEITDGPFLSAKQQVEKLQLSSLISVRKGDGLEVIEKGEADVITIAGMGGSLIAHILKTGKDKLSGKERLVLQPNIHAHHIREWLYQEGYALINEEILEEDGKYYEVLVAEAGDRDAAYDGVSFAAGMLVGPFLVKEQNDVFIKKWSQELKHTENIYRQIEAAPPSEENRQKLLELSERIEILKEVLRR</sequence>
<evidence type="ECO:0000313" key="2">
    <source>
        <dbReference type="EMBL" id="TWL23788.1"/>
    </source>
</evidence>
<reference evidence="2 3" key="1">
    <citation type="submission" date="2019-06" db="EMBL/GenBank/DDBJ databases">
        <title>Genome sequence analysis of &gt;100 Bacillus licheniformis strains suggests intrinsic resistance to this species.</title>
        <authorList>
            <person name="Wels M."/>
            <person name="Siezen R.J."/>
            <person name="Johansen E."/>
            <person name="Stuer-Lauridsen B."/>
            <person name="Bjerre K."/>
            <person name="Nielsen B.K.K."/>
        </authorList>
    </citation>
    <scope>NUCLEOTIDE SEQUENCE [LARGE SCALE GENOMIC DNA]</scope>
    <source>
        <strain evidence="2 3">BAC-16736</strain>
    </source>
</reference>
<dbReference type="PIRSF" id="PIRSF018637">
    <property type="entry name" value="TrmK"/>
    <property type="match status" value="1"/>
</dbReference>
<keyword evidence="1" id="KW-0175">Coiled coil</keyword>
<proteinExistence type="predicted"/>
<evidence type="ECO:0000313" key="3">
    <source>
        <dbReference type="Proteomes" id="UP000435910"/>
    </source>
</evidence>
<dbReference type="SUPFAM" id="SSF53335">
    <property type="entry name" value="S-adenosyl-L-methionine-dependent methyltransferases"/>
    <property type="match status" value="1"/>
</dbReference>
<dbReference type="InterPro" id="IPR029063">
    <property type="entry name" value="SAM-dependent_MTases_sf"/>
</dbReference>
<dbReference type="GO" id="GO:0032259">
    <property type="term" value="P:methylation"/>
    <property type="evidence" value="ECO:0007669"/>
    <property type="project" value="UniProtKB-KW"/>
</dbReference>
<feature type="coiled-coil region" evidence="1">
    <location>
        <begin position="193"/>
        <end position="236"/>
    </location>
</feature>
<dbReference type="Gene3D" id="1.10.287.1890">
    <property type="match status" value="1"/>
</dbReference>
<dbReference type="Proteomes" id="UP000435910">
    <property type="component" value="Unassembled WGS sequence"/>
</dbReference>
<comment type="caution">
    <text evidence="2">The sequence shown here is derived from an EMBL/GenBank/DDBJ whole genome shotgun (WGS) entry which is preliminary data.</text>
</comment>
<name>A0A8B5Y8J2_BACLI</name>
<evidence type="ECO:0000256" key="1">
    <source>
        <dbReference type="SAM" id="Coils"/>
    </source>
</evidence>
<dbReference type="InterPro" id="IPR006901">
    <property type="entry name" value="TrmK"/>
</dbReference>
<gene>
    <name evidence="2" type="ORF">CHCC16736_1496</name>
</gene>
<dbReference type="Pfam" id="PF04816">
    <property type="entry name" value="TrmK"/>
    <property type="match status" value="1"/>
</dbReference>
<dbReference type="GO" id="GO:0160105">
    <property type="term" value="F:tRNA (adenine(22)-N1)-methyltransferase activity"/>
    <property type="evidence" value="ECO:0007669"/>
    <property type="project" value="InterPro"/>
</dbReference>
<organism evidence="2 3">
    <name type="scientific">Bacillus licheniformis</name>
    <dbReference type="NCBI Taxonomy" id="1402"/>
    <lineage>
        <taxon>Bacteria</taxon>
        <taxon>Bacillati</taxon>
        <taxon>Bacillota</taxon>
        <taxon>Bacilli</taxon>
        <taxon>Bacillales</taxon>
        <taxon>Bacillaceae</taxon>
        <taxon>Bacillus</taxon>
    </lineage>
</organism>
<dbReference type="PANTHER" id="PTHR38451">
    <property type="entry name" value="TRNA (ADENINE(22)-N(1))-METHYLTRANSFERASE"/>
    <property type="match status" value="1"/>
</dbReference>
<dbReference type="PANTHER" id="PTHR38451:SF1">
    <property type="entry name" value="TRNA (ADENINE(22)-N(1))-METHYLTRANSFERASE"/>
    <property type="match status" value="1"/>
</dbReference>
<dbReference type="EMBL" id="NILC01000028">
    <property type="protein sequence ID" value="TWL23788.1"/>
    <property type="molecule type" value="Genomic_DNA"/>
</dbReference>
<accession>A0A8B5Y8J2</accession>
<keyword evidence="2" id="KW-0808">Transferase</keyword>
<keyword evidence="2" id="KW-0489">Methyltransferase</keyword>
<dbReference type="AlphaFoldDB" id="A0A8B5Y8J2"/>